<evidence type="ECO:0000313" key="2">
    <source>
        <dbReference type="EMBL" id="AKV03593.1"/>
    </source>
</evidence>
<evidence type="ECO:0000313" key="3">
    <source>
        <dbReference type="Proteomes" id="UP000064967"/>
    </source>
</evidence>
<name>A0A0K1QCZ0_9BACT</name>
<dbReference type="EMBL" id="CP012333">
    <property type="protein sequence ID" value="AKV03593.1"/>
    <property type="molecule type" value="Genomic_DNA"/>
</dbReference>
<dbReference type="KEGG" id="llu:AKJ09_10256"/>
<organism evidence="2 3">
    <name type="scientific">Labilithrix luteola</name>
    <dbReference type="NCBI Taxonomy" id="1391654"/>
    <lineage>
        <taxon>Bacteria</taxon>
        <taxon>Pseudomonadati</taxon>
        <taxon>Myxococcota</taxon>
        <taxon>Polyangia</taxon>
        <taxon>Polyangiales</taxon>
        <taxon>Labilitrichaceae</taxon>
        <taxon>Labilithrix</taxon>
    </lineage>
</organism>
<sequence length="76" mass="7907">MAARTDGEHADEEGNGLGRVVTNEGIHLAPEEPPRGRILPARAETASFARNGAEIRLIFASVPVGLRCSGPKAGTS</sequence>
<evidence type="ECO:0000256" key="1">
    <source>
        <dbReference type="SAM" id="MobiDB-lite"/>
    </source>
</evidence>
<gene>
    <name evidence="2" type="ORF">AKJ09_10256</name>
</gene>
<feature type="region of interest" description="Disordered" evidence="1">
    <location>
        <begin position="1"/>
        <end position="35"/>
    </location>
</feature>
<keyword evidence="3" id="KW-1185">Reference proteome</keyword>
<protein>
    <submittedName>
        <fullName evidence="2">Uncharacterized protein</fullName>
    </submittedName>
</protein>
<reference evidence="2 3" key="1">
    <citation type="submission" date="2015-08" db="EMBL/GenBank/DDBJ databases">
        <authorList>
            <person name="Babu N.S."/>
            <person name="Beckwith C.J."/>
            <person name="Beseler K.G."/>
            <person name="Brison A."/>
            <person name="Carone J.V."/>
            <person name="Caskin T.P."/>
            <person name="Diamond M."/>
            <person name="Durham M.E."/>
            <person name="Foxe J.M."/>
            <person name="Go M."/>
            <person name="Henderson B.A."/>
            <person name="Jones I.B."/>
            <person name="McGettigan J.A."/>
            <person name="Micheletti S.J."/>
            <person name="Nasrallah M.E."/>
            <person name="Ortiz D."/>
            <person name="Piller C.R."/>
            <person name="Privatt S.R."/>
            <person name="Schneider S.L."/>
            <person name="Sharp S."/>
            <person name="Smith T.C."/>
            <person name="Stanton J.D."/>
            <person name="Ullery H.E."/>
            <person name="Wilson R.J."/>
            <person name="Serrano M.G."/>
            <person name="Buck G."/>
            <person name="Lee V."/>
            <person name="Wang Y."/>
            <person name="Carvalho R."/>
            <person name="Voegtly L."/>
            <person name="Shi R."/>
            <person name="Duckworth R."/>
            <person name="Johnson A."/>
            <person name="Loviza R."/>
            <person name="Walstead R."/>
            <person name="Shah Z."/>
            <person name="Kiflezghi M."/>
            <person name="Wade K."/>
            <person name="Ball S.L."/>
            <person name="Bradley K.W."/>
            <person name="Asai D.J."/>
            <person name="Bowman C.A."/>
            <person name="Russell D.A."/>
            <person name="Pope W.H."/>
            <person name="Jacobs-Sera D."/>
            <person name="Hendrix R.W."/>
            <person name="Hatfull G.F."/>
        </authorList>
    </citation>
    <scope>NUCLEOTIDE SEQUENCE [LARGE SCALE GENOMIC DNA]</scope>
    <source>
        <strain evidence="2 3">DSM 27648</strain>
    </source>
</reference>
<proteinExistence type="predicted"/>
<dbReference type="AlphaFoldDB" id="A0A0K1QCZ0"/>
<accession>A0A0K1QCZ0</accession>
<dbReference type="Proteomes" id="UP000064967">
    <property type="component" value="Chromosome"/>
</dbReference>